<dbReference type="SUPFAM" id="SSF51735">
    <property type="entry name" value="NAD(P)-binding Rossmann-fold domains"/>
    <property type="match status" value="1"/>
</dbReference>
<evidence type="ECO:0000256" key="3">
    <source>
        <dbReference type="RuleBase" id="RU000363"/>
    </source>
</evidence>
<dbReference type="Gene3D" id="3.40.50.720">
    <property type="entry name" value="NAD(P)-binding Rossmann-like Domain"/>
    <property type="match status" value="1"/>
</dbReference>
<reference evidence="4" key="1">
    <citation type="submission" date="2023-06" db="EMBL/GenBank/DDBJ databases">
        <title>Gycomyces niveus sp.nov., a novel actinomycete isolated from soil in Shouguang.</title>
        <authorList>
            <person name="Yang X."/>
            <person name="Zhao J."/>
        </authorList>
    </citation>
    <scope>NUCLEOTIDE SEQUENCE</scope>
    <source>
        <strain evidence="4">NEAU C2</strain>
    </source>
</reference>
<dbReference type="Pfam" id="PF00106">
    <property type="entry name" value="adh_short"/>
    <property type="match status" value="1"/>
</dbReference>
<comment type="similarity">
    <text evidence="1 3">Belongs to the short-chain dehydrogenases/reductases (SDR) family.</text>
</comment>
<dbReference type="PANTHER" id="PTHR44196">
    <property type="entry name" value="DEHYDROGENASE/REDUCTASE SDR FAMILY MEMBER 7B"/>
    <property type="match status" value="1"/>
</dbReference>
<dbReference type="InterPro" id="IPR002347">
    <property type="entry name" value="SDR_fam"/>
</dbReference>
<dbReference type="PANTHER" id="PTHR44196:SF1">
    <property type="entry name" value="DEHYDROGENASE_REDUCTASE SDR FAMILY MEMBER 7B"/>
    <property type="match status" value="1"/>
</dbReference>
<dbReference type="GO" id="GO:0016491">
    <property type="term" value="F:oxidoreductase activity"/>
    <property type="evidence" value="ECO:0007669"/>
    <property type="project" value="UniProtKB-KW"/>
</dbReference>
<comment type="caution">
    <text evidence="4">The sequence shown here is derived from an EMBL/GenBank/DDBJ whole genome shotgun (WGS) entry which is preliminary data.</text>
</comment>
<evidence type="ECO:0000256" key="2">
    <source>
        <dbReference type="ARBA" id="ARBA00023002"/>
    </source>
</evidence>
<dbReference type="Proteomes" id="UP001171902">
    <property type="component" value="Unassembled WGS sequence"/>
</dbReference>
<organism evidence="4 5">
    <name type="scientific">Glycomyces tritici</name>
    <dbReference type="NCBI Taxonomy" id="2665176"/>
    <lineage>
        <taxon>Bacteria</taxon>
        <taxon>Bacillati</taxon>
        <taxon>Actinomycetota</taxon>
        <taxon>Actinomycetes</taxon>
        <taxon>Glycomycetales</taxon>
        <taxon>Glycomycetaceae</taxon>
        <taxon>Glycomyces</taxon>
    </lineage>
</organism>
<gene>
    <name evidence="4" type="ORF">QWI33_12565</name>
</gene>
<dbReference type="EC" id="1.-.-.-" evidence="4"/>
<dbReference type="EMBL" id="JAUEMJ010000003">
    <property type="protein sequence ID" value="MDN3240563.1"/>
    <property type="molecule type" value="Genomic_DNA"/>
</dbReference>
<dbReference type="PRINTS" id="PR00080">
    <property type="entry name" value="SDRFAMILY"/>
</dbReference>
<keyword evidence="2 4" id="KW-0560">Oxidoreductase</keyword>
<name>A0ABT7YPM8_9ACTN</name>
<sequence length="245" mass="26086">MDTDHQPVSLITGADRGIGLALARRLAGAGHALVLHSNDGPGLERSVAEAGWSERRVLTAAHDVADADAVEAAVAAAVDRFGRVDNLLNVAGVAYRGGVLDTDLEVWEQTLRTNLTGYFLMSRAVLPHMKDAGTGTIVNMSSTWGKRGAPPGAMLAYSVSKFGVEGLTKGLIEEARAWGVKVSSIVLDKVDTGFRDNMRPHVEYGPEQRARMLSAEDVADAAMAVLSSSNRAHPSTIELDAWLWA</sequence>
<accession>A0ABT7YPM8</accession>
<evidence type="ECO:0000256" key="1">
    <source>
        <dbReference type="ARBA" id="ARBA00006484"/>
    </source>
</evidence>
<protein>
    <submittedName>
        <fullName evidence="4">SDR family oxidoreductase</fullName>
        <ecNumber evidence="4">1.-.-.-</ecNumber>
    </submittedName>
</protein>
<dbReference type="RefSeq" id="WP_289957486.1">
    <property type="nucleotide sequence ID" value="NZ_JAUEMJ010000003.1"/>
</dbReference>
<dbReference type="CDD" id="cd05233">
    <property type="entry name" value="SDR_c"/>
    <property type="match status" value="1"/>
</dbReference>
<evidence type="ECO:0000313" key="5">
    <source>
        <dbReference type="Proteomes" id="UP001171902"/>
    </source>
</evidence>
<proteinExistence type="inferred from homology"/>
<dbReference type="PRINTS" id="PR00081">
    <property type="entry name" value="GDHRDH"/>
</dbReference>
<evidence type="ECO:0000313" key="4">
    <source>
        <dbReference type="EMBL" id="MDN3240563.1"/>
    </source>
</evidence>
<keyword evidence="5" id="KW-1185">Reference proteome</keyword>
<dbReference type="InterPro" id="IPR036291">
    <property type="entry name" value="NAD(P)-bd_dom_sf"/>
</dbReference>